<comment type="domain">
    <text evidence="8">The N-terminal region contains the highly conserved SGGXDS motif, predicted to be a P-loop motif involved in ATP binding.</text>
</comment>
<keyword evidence="6 8" id="KW-0067">ATP-binding</keyword>
<evidence type="ECO:0000256" key="4">
    <source>
        <dbReference type="ARBA" id="ARBA00022694"/>
    </source>
</evidence>
<dbReference type="NCBIfam" id="TIGR02433">
    <property type="entry name" value="lysidine_TilS_C"/>
    <property type="match status" value="1"/>
</dbReference>
<dbReference type="NCBIfam" id="TIGR02432">
    <property type="entry name" value="lysidine_TilS_N"/>
    <property type="match status" value="1"/>
</dbReference>
<comment type="caution">
    <text evidence="10">The sequence shown here is derived from an EMBL/GenBank/DDBJ whole genome shotgun (WGS) entry which is preliminary data.</text>
</comment>
<feature type="domain" description="Lysidine-tRNA(Ile) synthetase C-terminal" evidence="9">
    <location>
        <begin position="368"/>
        <end position="442"/>
    </location>
</feature>
<reference evidence="10 11" key="1">
    <citation type="submission" date="2019-11" db="EMBL/GenBank/DDBJ databases">
        <title>Genome sequences of 17 halophilic strains isolated from different environments.</title>
        <authorList>
            <person name="Furrow R.E."/>
        </authorList>
    </citation>
    <scope>NUCLEOTIDE SEQUENCE [LARGE SCALE GENOMIC DNA]</scope>
    <source>
        <strain evidence="10 11">22507_15_FS</strain>
    </source>
</reference>
<dbReference type="InterPro" id="IPR012796">
    <property type="entry name" value="Lysidine-tRNA-synth_C"/>
</dbReference>
<dbReference type="SUPFAM" id="SSF56037">
    <property type="entry name" value="PheT/TilS domain"/>
    <property type="match status" value="1"/>
</dbReference>
<dbReference type="Pfam" id="PF09179">
    <property type="entry name" value="TilS"/>
    <property type="match status" value="1"/>
</dbReference>
<keyword evidence="5 8" id="KW-0547">Nucleotide-binding</keyword>
<evidence type="ECO:0000256" key="7">
    <source>
        <dbReference type="ARBA" id="ARBA00048539"/>
    </source>
</evidence>
<dbReference type="GO" id="GO:0005524">
    <property type="term" value="F:ATP binding"/>
    <property type="evidence" value="ECO:0007669"/>
    <property type="project" value="UniProtKB-UniRule"/>
</dbReference>
<dbReference type="EMBL" id="WMEX01000003">
    <property type="protein sequence ID" value="MYL26567.1"/>
    <property type="molecule type" value="Genomic_DNA"/>
</dbReference>
<evidence type="ECO:0000256" key="5">
    <source>
        <dbReference type="ARBA" id="ARBA00022741"/>
    </source>
</evidence>
<proteinExistence type="inferred from homology"/>
<comment type="catalytic activity">
    <reaction evidence="7 8">
        <text>cytidine(34) in tRNA(Ile2) + L-lysine + ATP = lysidine(34) in tRNA(Ile2) + AMP + diphosphate + H(+)</text>
        <dbReference type="Rhea" id="RHEA:43744"/>
        <dbReference type="Rhea" id="RHEA-COMP:10625"/>
        <dbReference type="Rhea" id="RHEA-COMP:10670"/>
        <dbReference type="ChEBI" id="CHEBI:15378"/>
        <dbReference type="ChEBI" id="CHEBI:30616"/>
        <dbReference type="ChEBI" id="CHEBI:32551"/>
        <dbReference type="ChEBI" id="CHEBI:33019"/>
        <dbReference type="ChEBI" id="CHEBI:82748"/>
        <dbReference type="ChEBI" id="CHEBI:83665"/>
        <dbReference type="ChEBI" id="CHEBI:456215"/>
        <dbReference type="EC" id="6.3.4.19"/>
    </reaction>
</comment>
<sequence length="453" mass="50987">MPASSEPPAPEAWPQDLNGAFHNLPESRRWWVAFSGGCDSTFLLYCLAALAPRHNAHLHAIHLHHGLNAAADQWQQHCERVCDALAVPLVSERLALDPEQPDLEARARNARYECFESLLEPGDLLFMAHHGDDQAETVLLRLLRGSGVRGLAGMPGERELGSGRLVRPLLGMERRRIEALARDWALDWCEDSSNGDTRFDRNYLRHEIMPRLEARWPRSGRRMGRSAEHCRQAEQLLSELADIDAVSAASGQGISVQALGQLSGPRRQQLLRHLLIRHGCQPPGERRLASGLEALLHAPDDGQPELRGEDWRVCRFRDQLWLVPDLPVVGRDAAVEWSVGNDLEWFGTRLSAERYEGSGLAVNAGERFRIRARSGGERFRPGPGQPHRPLRKWLQEQRIPPWERAHLPLVFSGGGELVAIADLWLAPEWRAGEGQTGWQPVWHRPWQLLKAAP</sequence>
<dbReference type="RefSeq" id="WP_160898630.1">
    <property type="nucleotide sequence ID" value="NZ_WMEX01000003.1"/>
</dbReference>
<dbReference type="GO" id="GO:0006400">
    <property type="term" value="P:tRNA modification"/>
    <property type="evidence" value="ECO:0007669"/>
    <property type="project" value="UniProtKB-UniRule"/>
</dbReference>
<evidence type="ECO:0000256" key="6">
    <source>
        <dbReference type="ARBA" id="ARBA00022840"/>
    </source>
</evidence>
<dbReference type="SUPFAM" id="SSF52402">
    <property type="entry name" value="Adenine nucleotide alpha hydrolases-like"/>
    <property type="match status" value="1"/>
</dbReference>
<dbReference type="InterPro" id="IPR014729">
    <property type="entry name" value="Rossmann-like_a/b/a_fold"/>
</dbReference>
<dbReference type="Gene3D" id="3.40.50.620">
    <property type="entry name" value="HUPs"/>
    <property type="match status" value="1"/>
</dbReference>
<evidence type="ECO:0000313" key="11">
    <source>
        <dbReference type="Proteomes" id="UP000460751"/>
    </source>
</evidence>
<keyword evidence="3 8" id="KW-0436">Ligase</keyword>
<dbReference type="Pfam" id="PF11734">
    <property type="entry name" value="TilS_C"/>
    <property type="match status" value="1"/>
</dbReference>
<keyword evidence="4 8" id="KW-0819">tRNA processing</keyword>
<comment type="similarity">
    <text evidence="8">Belongs to the tRNA(Ile)-lysidine synthase family.</text>
</comment>
<dbReference type="EC" id="6.3.4.19" evidence="8"/>
<dbReference type="InterPro" id="IPR012094">
    <property type="entry name" value="tRNA_Ile_lys_synt"/>
</dbReference>
<dbReference type="InterPro" id="IPR011063">
    <property type="entry name" value="TilS/TtcA_N"/>
</dbReference>
<evidence type="ECO:0000256" key="8">
    <source>
        <dbReference type="HAMAP-Rule" id="MF_01161"/>
    </source>
</evidence>
<dbReference type="InterPro" id="IPR015262">
    <property type="entry name" value="tRNA_Ile_lys_synt_subst-bd"/>
</dbReference>
<name>A0A9X4YBA1_9GAMM</name>
<dbReference type="HAMAP" id="MF_01161">
    <property type="entry name" value="tRNA_Ile_lys_synt"/>
    <property type="match status" value="1"/>
</dbReference>
<evidence type="ECO:0000256" key="3">
    <source>
        <dbReference type="ARBA" id="ARBA00022598"/>
    </source>
</evidence>
<dbReference type="SMART" id="SM00977">
    <property type="entry name" value="TilS_C"/>
    <property type="match status" value="1"/>
</dbReference>
<keyword evidence="11" id="KW-1185">Reference proteome</keyword>
<comment type="subcellular location">
    <subcellularLocation>
        <location evidence="1 8">Cytoplasm</location>
    </subcellularLocation>
</comment>
<evidence type="ECO:0000256" key="1">
    <source>
        <dbReference type="ARBA" id="ARBA00004496"/>
    </source>
</evidence>
<dbReference type="InterPro" id="IPR012795">
    <property type="entry name" value="tRNA_Ile_lys_synt_N"/>
</dbReference>
<dbReference type="SUPFAM" id="SSF82829">
    <property type="entry name" value="MesJ substrate recognition domain-like"/>
    <property type="match status" value="1"/>
</dbReference>
<evidence type="ECO:0000256" key="2">
    <source>
        <dbReference type="ARBA" id="ARBA00022490"/>
    </source>
</evidence>
<dbReference type="Proteomes" id="UP000460751">
    <property type="component" value="Unassembled WGS sequence"/>
</dbReference>
<feature type="binding site" evidence="8">
    <location>
        <begin position="35"/>
        <end position="40"/>
    </location>
    <ligand>
        <name>ATP</name>
        <dbReference type="ChEBI" id="CHEBI:30616"/>
    </ligand>
</feature>
<accession>A0A9X4YBA1</accession>
<dbReference type="GO" id="GO:0032267">
    <property type="term" value="F:tRNA(Ile)-lysidine synthase activity"/>
    <property type="evidence" value="ECO:0007669"/>
    <property type="project" value="UniProtKB-EC"/>
</dbReference>
<dbReference type="PANTHER" id="PTHR43033:SF1">
    <property type="entry name" value="TRNA(ILE)-LYSIDINE SYNTHASE-RELATED"/>
    <property type="match status" value="1"/>
</dbReference>
<organism evidence="10 11">
    <name type="scientific">Vreelandella halophila</name>
    <dbReference type="NCBI Taxonomy" id="86177"/>
    <lineage>
        <taxon>Bacteria</taxon>
        <taxon>Pseudomonadati</taxon>
        <taxon>Pseudomonadota</taxon>
        <taxon>Gammaproteobacteria</taxon>
        <taxon>Oceanospirillales</taxon>
        <taxon>Halomonadaceae</taxon>
        <taxon>Vreelandella</taxon>
    </lineage>
</organism>
<dbReference type="AlphaFoldDB" id="A0A9X4YBA1"/>
<dbReference type="Pfam" id="PF01171">
    <property type="entry name" value="ATP_bind_3"/>
    <property type="match status" value="1"/>
</dbReference>
<dbReference type="Gene3D" id="1.20.59.20">
    <property type="match status" value="1"/>
</dbReference>
<keyword evidence="2 8" id="KW-0963">Cytoplasm</keyword>
<gene>
    <name evidence="8 10" type="primary">tilS</name>
    <name evidence="10" type="ORF">GLW01_07125</name>
</gene>
<dbReference type="OrthoDB" id="9807403at2"/>
<dbReference type="PANTHER" id="PTHR43033">
    <property type="entry name" value="TRNA(ILE)-LYSIDINE SYNTHASE-RELATED"/>
    <property type="match status" value="1"/>
</dbReference>
<comment type="function">
    <text evidence="8">Ligates lysine onto the cytidine present at position 34 of the AUA codon-specific tRNA(Ile) that contains the anticodon CAU, in an ATP-dependent manner. Cytidine is converted to lysidine, thus changing the amino acid specificity of the tRNA from methionine to isoleucine.</text>
</comment>
<dbReference type="GO" id="GO:0005737">
    <property type="term" value="C:cytoplasm"/>
    <property type="evidence" value="ECO:0007669"/>
    <property type="project" value="UniProtKB-SubCell"/>
</dbReference>
<protein>
    <recommendedName>
        <fullName evidence="8">tRNA(Ile)-lysidine synthase</fullName>
        <ecNumber evidence="8">6.3.4.19</ecNumber>
    </recommendedName>
    <alternativeName>
        <fullName evidence="8">tRNA(Ile)-2-lysyl-cytidine synthase</fullName>
    </alternativeName>
    <alternativeName>
        <fullName evidence="8">tRNA(Ile)-lysidine synthetase</fullName>
    </alternativeName>
</protein>
<evidence type="ECO:0000313" key="10">
    <source>
        <dbReference type="EMBL" id="MYL26567.1"/>
    </source>
</evidence>
<evidence type="ECO:0000259" key="9">
    <source>
        <dbReference type="SMART" id="SM00977"/>
    </source>
</evidence>
<dbReference type="CDD" id="cd01992">
    <property type="entry name" value="TilS_N"/>
    <property type="match status" value="1"/>
</dbReference>